<feature type="transmembrane region" description="Helical" evidence="1">
    <location>
        <begin position="62"/>
        <end position="83"/>
    </location>
</feature>
<keyword evidence="3" id="KW-1185">Reference proteome</keyword>
<sequence>MNNPLKLFSWLIVCIYIVIFTGWLMNSPILFSLWGVIGWLMVTAAGWWIQKLIYGSSLTVKILLLLNYFMIFLIGLTVFIYVATSSMP</sequence>
<reference evidence="2 3" key="1">
    <citation type="submission" date="2017-06" db="EMBL/GenBank/DDBJ databases">
        <title>the draft geome sequence of Illustriluteabacillus marina B3227.</title>
        <authorList>
            <person name="He R.-H."/>
            <person name="Du Z.-J."/>
        </authorList>
    </citation>
    <scope>NUCLEOTIDE SEQUENCE [LARGE SCALE GENOMIC DNA]</scope>
    <source>
        <strain evidence="2 3">B3227</strain>
    </source>
</reference>
<keyword evidence="1" id="KW-0812">Transmembrane</keyword>
<keyword evidence="1" id="KW-0472">Membrane</keyword>
<feature type="transmembrane region" description="Helical" evidence="1">
    <location>
        <begin position="31"/>
        <end position="50"/>
    </location>
</feature>
<gene>
    <name evidence="2" type="ORF">CEY16_13300</name>
</gene>
<name>A0A2I0QRT8_9BACI</name>
<keyword evidence="1" id="KW-1133">Transmembrane helix</keyword>
<proteinExistence type="predicted"/>
<evidence type="ECO:0000313" key="2">
    <source>
        <dbReference type="EMBL" id="PKR76790.1"/>
    </source>
</evidence>
<comment type="caution">
    <text evidence="2">The sequence shown here is derived from an EMBL/GenBank/DDBJ whole genome shotgun (WGS) entry which is preliminary data.</text>
</comment>
<feature type="transmembrane region" description="Helical" evidence="1">
    <location>
        <begin position="7"/>
        <end position="25"/>
    </location>
</feature>
<accession>A0A2I0QRT8</accession>
<evidence type="ECO:0000256" key="1">
    <source>
        <dbReference type="SAM" id="Phobius"/>
    </source>
</evidence>
<organism evidence="2 3">
    <name type="scientific">Halalkalibacillus sediminis</name>
    <dbReference type="NCBI Taxonomy" id="2018042"/>
    <lineage>
        <taxon>Bacteria</taxon>
        <taxon>Bacillati</taxon>
        <taxon>Bacillota</taxon>
        <taxon>Bacilli</taxon>
        <taxon>Bacillales</taxon>
        <taxon>Bacillaceae</taxon>
        <taxon>Halalkalibacillus</taxon>
    </lineage>
</organism>
<dbReference type="EMBL" id="PJNH01000004">
    <property type="protein sequence ID" value="PKR76790.1"/>
    <property type="molecule type" value="Genomic_DNA"/>
</dbReference>
<dbReference type="AlphaFoldDB" id="A0A2I0QRT8"/>
<evidence type="ECO:0000313" key="3">
    <source>
        <dbReference type="Proteomes" id="UP000243524"/>
    </source>
</evidence>
<dbReference type="Proteomes" id="UP000243524">
    <property type="component" value="Unassembled WGS sequence"/>
</dbReference>
<protein>
    <submittedName>
        <fullName evidence="2">Uncharacterized protein</fullName>
    </submittedName>
</protein>